<gene>
    <name evidence="1" type="ORF">KGMB02408_15950</name>
</gene>
<dbReference type="Proteomes" id="UP000288079">
    <property type="component" value="Unassembled WGS sequence"/>
</dbReference>
<comment type="caution">
    <text evidence="1">The sequence shown here is derived from an EMBL/GenBank/DDBJ whole genome shotgun (WGS) entry which is preliminary data.</text>
</comment>
<dbReference type="AlphaFoldDB" id="A0A401LST4"/>
<dbReference type="OrthoDB" id="1115495at2"/>
<reference evidence="1 2" key="1">
    <citation type="submission" date="2018-10" db="EMBL/GenBank/DDBJ databases">
        <title>Draft Genome Sequence of Bacteroides sp. KCTC 15687.</title>
        <authorList>
            <person name="Yu S.Y."/>
            <person name="Kim J.S."/>
            <person name="Oh B.S."/>
            <person name="Park S.H."/>
            <person name="Kang S.W."/>
            <person name="Park J.E."/>
            <person name="Choi S.H."/>
            <person name="Han K.I."/>
            <person name="Lee K.C."/>
            <person name="Eom M.K."/>
            <person name="Suh M.K."/>
            <person name="Lee D.H."/>
            <person name="Yoon H."/>
            <person name="Kim B."/>
            <person name="Yang S.J."/>
            <person name="Lee J.S."/>
            <person name="Lee J.H."/>
        </authorList>
    </citation>
    <scope>NUCLEOTIDE SEQUENCE [LARGE SCALE GENOMIC DNA]</scope>
    <source>
        <strain evidence="1 2">KCTC 15687</strain>
    </source>
</reference>
<sequence>MKNKIVVILFSLLLACCQFRREKTIEIFTEESVDTTVVLRPDYPESTDTLKLSNIADSVFYVKLKYKEFRDILNVQYSDSLILVQDYTDLFAFNSSGELVYKVPLSSCGSFDMDVENSRFYIYTTKPNQIKVYDFKGKELDCIRAKIDDNSFYGFYFLTVNDSLFARAEYNAGYNEYELDFINKKGRMIGGIKNVEPHIRTMNSHTYHESWPRPLFRCSEGLTISRERIVSFRIWMKRKKQP</sequence>
<organism evidence="1 2">
    <name type="scientific">Bacteroides faecalis</name>
    <dbReference type="NCBI Taxonomy" id="2447885"/>
    <lineage>
        <taxon>Bacteria</taxon>
        <taxon>Pseudomonadati</taxon>
        <taxon>Bacteroidota</taxon>
        <taxon>Bacteroidia</taxon>
        <taxon>Bacteroidales</taxon>
        <taxon>Bacteroidaceae</taxon>
        <taxon>Bacteroides</taxon>
    </lineage>
</organism>
<accession>A0A401LST4</accession>
<evidence type="ECO:0008006" key="3">
    <source>
        <dbReference type="Google" id="ProtNLM"/>
    </source>
</evidence>
<dbReference type="RefSeq" id="WP_125040825.1">
    <property type="nucleotide sequence ID" value="NZ_BHWB01000004.1"/>
</dbReference>
<proteinExistence type="predicted"/>
<dbReference type="PROSITE" id="PS51257">
    <property type="entry name" value="PROKAR_LIPOPROTEIN"/>
    <property type="match status" value="1"/>
</dbReference>
<evidence type="ECO:0000313" key="2">
    <source>
        <dbReference type="Proteomes" id="UP000288079"/>
    </source>
</evidence>
<evidence type="ECO:0000313" key="1">
    <source>
        <dbReference type="EMBL" id="GCB34650.1"/>
    </source>
</evidence>
<dbReference type="EMBL" id="BHWB01000004">
    <property type="protein sequence ID" value="GCB34650.1"/>
    <property type="molecule type" value="Genomic_DNA"/>
</dbReference>
<name>A0A401LST4_9BACE</name>
<keyword evidence="2" id="KW-1185">Reference proteome</keyword>
<protein>
    <recommendedName>
        <fullName evidence="3">6-bladed beta-propeller</fullName>
    </recommendedName>
</protein>